<name>A0A2S0NDL4_9HYPH</name>
<sequence>MREPAPPGAALTDLGAGRPLVFLHGWSVDRSFFAAQESLARDGFRVVAPDQPGHGDTPLAPRPATMAGLADALADLIEGISGSPAVLVGWSMGAIVALDYLARHGTGRIAGLVMVDMSPKVVNAPDWPHGLAGGQDLAGALEAADRMEGDWPLYAPRIARAMFAAGSDEASPHMAGATERIAARDPAVMAALWRSLVRADHRATLAALPVPLLAVAGAHSQLYSPAVADWIAAAAPRGRAQIIAAAGHAPHIEQPATFNAAVAGFARSL</sequence>
<dbReference type="Gene3D" id="3.40.50.1820">
    <property type="entry name" value="alpha/beta hydrolase"/>
    <property type="match status" value="1"/>
</dbReference>
<proteinExistence type="predicted"/>
<dbReference type="RefSeq" id="WP_106749610.1">
    <property type="nucleotide sequence ID" value="NZ_CP027668.1"/>
</dbReference>
<dbReference type="InterPro" id="IPR000073">
    <property type="entry name" value="AB_hydrolase_1"/>
</dbReference>
<dbReference type="KEGG" id="phr:C6569_15060"/>
<dbReference type="PANTHER" id="PTHR43194">
    <property type="entry name" value="HYDROLASE ALPHA/BETA FOLD FAMILY"/>
    <property type="match status" value="1"/>
</dbReference>
<dbReference type="GO" id="GO:0016787">
    <property type="term" value="F:hydrolase activity"/>
    <property type="evidence" value="ECO:0007669"/>
    <property type="project" value="UniProtKB-KW"/>
</dbReference>
<dbReference type="EMBL" id="CP027668">
    <property type="protein sequence ID" value="AVO46269.1"/>
    <property type="molecule type" value="Genomic_DNA"/>
</dbReference>
<evidence type="ECO:0000259" key="1">
    <source>
        <dbReference type="Pfam" id="PF12697"/>
    </source>
</evidence>
<protein>
    <submittedName>
        <fullName evidence="2">Alpha/beta hydrolase</fullName>
    </submittedName>
</protein>
<dbReference type="PANTHER" id="PTHR43194:SF5">
    <property type="entry name" value="PIMELOYL-[ACYL-CARRIER PROTEIN] METHYL ESTER ESTERASE"/>
    <property type="match status" value="1"/>
</dbReference>
<reference evidence="2 3" key="1">
    <citation type="submission" date="2018-03" db="EMBL/GenBank/DDBJ databases">
        <title>Genome sequencing of Phreatobacter sp.</title>
        <authorList>
            <person name="Kim S.-J."/>
            <person name="Heo J."/>
            <person name="Kwon S.-W."/>
        </authorList>
    </citation>
    <scope>NUCLEOTIDE SEQUENCE [LARGE SCALE GENOMIC DNA]</scope>
    <source>
        <strain evidence="2 3">S-12</strain>
    </source>
</reference>
<evidence type="ECO:0000313" key="3">
    <source>
        <dbReference type="Proteomes" id="UP000237889"/>
    </source>
</evidence>
<dbReference type="InterPro" id="IPR000639">
    <property type="entry name" value="Epox_hydrolase-like"/>
</dbReference>
<feature type="domain" description="AB hydrolase-1" evidence="1">
    <location>
        <begin position="20"/>
        <end position="261"/>
    </location>
</feature>
<dbReference type="PRINTS" id="PR00412">
    <property type="entry name" value="EPOXHYDRLASE"/>
</dbReference>
<keyword evidence="3" id="KW-1185">Reference proteome</keyword>
<accession>A0A2S0NDL4</accession>
<dbReference type="Proteomes" id="UP000237889">
    <property type="component" value="Chromosome"/>
</dbReference>
<evidence type="ECO:0000313" key="2">
    <source>
        <dbReference type="EMBL" id="AVO46269.1"/>
    </source>
</evidence>
<dbReference type="Pfam" id="PF12697">
    <property type="entry name" value="Abhydrolase_6"/>
    <property type="match status" value="1"/>
</dbReference>
<dbReference type="SUPFAM" id="SSF53474">
    <property type="entry name" value="alpha/beta-Hydrolases"/>
    <property type="match status" value="1"/>
</dbReference>
<dbReference type="InterPro" id="IPR050228">
    <property type="entry name" value="Carboxylesterase_BioH"/>
</dbReference>
<dbReference type="OrthoDB" id="9798888at2"/>
<organism evidence="2 3">
    <name type="scientific">Phreatobacter cathodiphilus</name>
    <dbReference type="NCBI Taxonomy" id="1868589"/>
    <lineage>
        <taxon>Bacteria</taxon>
        <taxon>Pseudomonadati</taxon>
        <taxon>Pseudomonadota</taxon>
        <taxon>Alphaproteobacteria</taxon>
        <taxon>Hyphomicrobiales</taxon>
        <taxon>Phreatobacteraceae</taxon>
        <taxon>Phreatobacter</taxon>
    </lineage>
</organism>
<dbReference type="PRINTS" id="PR00111">
    <property type="entry name" value="ABHYDROLASE"/>
</dbReference>
<dbReference type="AlphaFoldDB" id="A0A2S0NDL4"/>
<keyword evidence="2" id="KW-0378">Hydrolase</keyword>
<gene>
    <name evidence="2" type="ORF">C6569_15060</name>
</gene>
<dbReference type="InterPro" id="IPR029058">
    <property type="entry name" value="AB_hydrolase_fold"/>
</dbReference>